<dbReference type="GO" id="GO:0051028">
    <property type="term" value="P:mRNA transport"/>
    <property type="evidence" value="ECO:0007669"/>
    <property type="project" value="UniProtKB-KW"/>
</dbReference>
<dbReference type="Proteomes" id="UP001213000">
    <property type="component" value="Unassembled WGS sequence"/>
</dbReference>
<reference evidence="10" key="1">
    <citation type="submission" date="2022-07" db="EMBL/GenBank/DDBJ databases">
        <title>Genome Sequence of Leucocoprinus birnbaumii.</title>
        <authorList>
            <person name="Buettner E."/>
        </authorList>
    </citation>
    <scope>NUCLEOTIDE SEQUENCE</scope>
    <source>
        <strain evidence="10">VT141</strain>
    </source>
</reference>
<dbReference type="GO" id="GO:0044611">
    <property type="term" value="C:nuclear pore inner ring"/>
    <property type="evidence" value="ECO:0007669"/>
    <property type="project" value="TreeGrafter"/>
</dbReference>
<evidence type="ECO:0000256" key="7">
    <source>
        <dbReference type="ARBA" id="ARBA00023242"/>
    </source>
</evidence>
<sequence length="1124" mass="125273">MSGESSKRSSLIDVTYQQLHTILSSQVDSVPPDQLKEYLISRKDQLRNIQHPFGRPSDASKKKIESASVTLPDGVTLRTDITDKEYIYAISDNFNIDQVQAFILLRSFLSNEGIPSITSDTSITQELIEAITPFYRAERLAALRVLIPLFREKENVDHLISGIANELLPEIVPDGPKFVEMLLDDYTQRTKERVPEKLRDDPKAATAWAKQNMKEQLLMVEVLFWTMWGYVPCSGPLVLKIFEAAYSTGLGSGQTNGTLLLDEESGQLQQDLAALWIMVTIEVLELENVAEQEFVQSLDVSGTTYLASDDSLKKLHELVTLHQDSQYACTYLAWAFVLSRLVNSPSHAPFLESLSASSARHSSRSKDPIHVQMLQACLNPDAGLFQLILSLLTKSPLFVTSVAWKTGSWLTDPNVIAFRSLMKGLIISLVELIPVEHIPDFDLFVEVWVTLFGRSESTSITAICAQFWQADWKHGIARRAIFDVTRSRFPIQFRTLLQLLRSMTGAGFLDTDPLSTSDHLTESPDDLREQRDICSRHVFYYFDQLSTYSQVVPLSACSGSHALYEKQQERYGASNSQGLTYMNLRSIKLPGGSTLPARSIGRVISGDNSEHLVICWQHQHSGWKLILELLTDYVNRKRLQNSGPYQDVSFAPRGSVQAFSLSLSDIGVDFEADDGESLITEALDLVRSLIYDNPAQAEQLMQAMEVGDPVVSHTMTEAQPPDLVQLSTMILEEALGRTNPRNRSTTRERLITSAMSVLAALLALPGYSNRVWLYIRSTTALFGSDKTAGFAAVALAAERITGHYTMTLSLLYLVQQLFREASVSVLPDNQRLQQLKEEVLLRAARFVHTEIWVEHLSWKYTQLGDRFEIGKRVSMLYSEILEHAPPTLRDGPFMTLSQTIADALLFRATTSSINPLVSAITSGSHILRMLYTSRRLSDARRLIFLLESHLHLSALLLNYKQQSVHASTPCLLEQTLSSRIVGGASSFDNIRAKADPIDVIANYVKDRDLGSLVHLEAMQLLHALLSSLSVSYSSPPTIIGHLSDPEATVKALVRIVEHPYDDLQLRNAIWRFIALAVDKEPALASLFVTGRFRTPSLLGSGRGREAGGWEGEGEGGGWAEGKGE</sequence>
<dbReference type="InterPro" id="IPR044840">
    <property type="entry name" value="Nup188"/>
</dbReference>
<dbReference type="PANTHER" id="PTHR31431:SF1">
    <property type="entry name" value="NUCLEOPORIN NUP188"/>
    <property type="match status" value="1"/>
</dbReference>
<evidence type="ECO:0000256" key="2">
    <source>
        <dbReference type="ARBA" id="ARBA00022448"/>
    </source>
</evidence>
<protein>
    <recommendedName>
        <fullName evidence="9">Nucleoporin Nup188 N-terminal subdomain III domain-containing protein</fullName>
    </recommendedName>
</protein>
<keyword evidence="11" id="KW-1185">Reference proteome</keyword>
<keyword evidence="5" id="KW-0811">Translocation</keyword>
<feature type="compositionally biased region" description="Gly residues" evidence="8">
    <location>
        <begin position="1108"/>
        <end position="1124"/>
    </location>
</feature>
<dbReference type="AlphaFoldDB" id="A0AAD5YQA9"/>
<dbReference type="PANTHER" id="PTHR31431">
    <property type="entry name" value="NUCLEOPORIN NUP188 HOMOLOG"/>
    <property type="match status" value="1"/>
</dbReference>
<dbReference type="GO" id="GO:0006405">
    <property type="term" value="P:RNA export from nucleus"/>
    <property type="evidence" value="ECO:0007669"/>
    <property type="project" value="TreeGrafter"/>
</dbReference>
<dbReference type="Pfam" id="PF21093">
    <property type="entry name" value="Nup188_N-subdom_III"/>
    <property type="match status" value="1"/>
</dbReference>
<comment type="caution">
    <text evidence="10">The sequence shown here is derived from an EMBL/GenBank/DDBJ whole genome shotgun (WGS) entry which is preliminary data.</text>
</comment>
<dbReference type="GO" id="GO:0017056">
    <property type="term" value="F:structural constituent of nuclear pore"/>
    <property type="evidence" value="ECO:0007669"/>
    <property type="project" value="InterPro"/>
</dbReference>
<dbReference type="EMBL" id="JANIEX010000502">
    <property type="protein sequence ID" value="KAJ3566246.1"/>
    <property type="molecule type" value="Genomic_DNA"/>
</dbReference>
<keyword evidence="3" id="KW-0509">mRNA transport</keyword>
<evidence type="ECO:0000256" key="5">
    <source>
        <dbReference type="ARBA" id="ARBA00023010"/>
    </source>
</evidence>
<evidence type="ECO:0000259" key="9">
    <source>
        <dbReference type="Pfam" id="PF21093"/>
    </source>
</evidence>
<dbReference type="InterPro" id="IPR048883">
    <property type="entry name" value="Nup188_N-subdom_III"/>
</dbReference>
<evidence type="ECO:0000256" key="3">
    <source>
        <dbReference type="ARBA" id="ARBA00022816"/>
    </source>
</evidence>
<evidence type="ECO:0000256" key="4">
    <source>
        <dbReference type="ARBA" id="ARBA00022927"/>
    </source>
</evidence>
<keyword evidence="4" id="KW-0653">Protein transport</keyword>
<organism evidence="10 11">
    <name type="scientific">Leucocoprinus birnbaumii</name>
    <dbReference type="NCBI Taxonomy" id="56174"/>
    <lineage>
        <taxon>Eukaryota</taxon>
        <taxon>Fungi</taxon>
        <taxon>Dikarya</taxon>
        <taxon>Basidiomycota</taxon>
        <taxon>Agaricomycotina</taxon>
        <taxon>Agaricomycetes</taxon>
        <taxon>Agaricomycetidae</taxon>
        <taxon>Agaricales</taxon>
        <taxon>Agaricineae</taxon>
        <taxon>Agaricaceae</taxon>
        <taxon>Leucocoprinus</taxon>
    </lineage>
</organism>
<feature type="domain" description="Nucleoporin Nup188 N-terminal subdomain III" evidence="9">
    <location>
        <begin position="674"/>
        <end position="1091"/>
    </location>
</feature>
<keyword evidence="2" id="KW-0813">Transport</keyword>
<proteinExistence type="predicted"/>
<comment type="subcellular location">
    <subcellularLocation>
        <location evidence="1">Nucleus</location>
        <location evidence="1">Nuclear pore complex</location>
    </subcellularLocation>
</comment>
<keyword evidence="7" id="KW-0539">Nucleus</keyword>
<evidence type="ECO:0000256" key="8">
    <source>
        <dbReference type="SAM" id="MobiDB-lite"/>
    </source>
</evidence>
<evidence type="ECO:0000313" key="10">
    <source>
        <dbReference type="EMBL" id="KAJ3566246.1"/>
    </source>
</evidence>
<name>A0AAD5YQA9_9AGAR</name>
<gene>
    <name evidence="10" type="ORF">NP233_g7118</name>
</gene>
<evidence type="ECO:0000256" key="6">
    <source>
        <dbReference type="ARBA" id="ARBA00023132"/>
    </source>
</evidence>
<evidence type="ECO:0000313" key="11">
    <source>
        <dbReference type="Proteomes" id="UP001213000"/>
    </source>
</evidence>
<dbReference type="GO" id="GO:0006606">
    <property type="term" value="P:protein import into nucleus"/>
    <property type="evidence" value="ECO:0007669"/>
    <property type="project" value="TreeGrafter"/>
</dbReference>
<feature type="region of interest" description="Disordered" evidence="8">
    <location>
        <begin position="1103"/>
        <end position="1124"/>
    </location>
</feature>
<keyword evidence="6" id="KW-0906">Nuclear pore complex</keyword>
<evidence type="ECO:0000256" key="1">
    <source>
        <dbReference type="ARBA" id="ARBA00004567"/>
    </source>
</evidence>
<accession>A0AAD5YQA9</accession>